<keyword evidence="9" id="KW-1185">Reference proteome</keyword>
<dbReference type="PROSITE" id="PS51898">
    <property type="entry name" value="TYR_RECOMBINASE"/>
    <property type="match status" value="1"/>
</dbReference>
<dbReference type="Pfam" id="PF00589">
    <property type="entry name" value="Phage_integrase"/>
    <property type="match status" value="1"/>
</dbReference>
<evidence type="ECO:0000313" key="8">
    <source>
        <dbReference type="EMBL" id="MFC7335758.1"/>
    </source>
</evidence>
<dbReference type="PANTHER" id="PTHR30629:SF2">
    <property type="entry name" value="PROPHAGE INTEGRASE INTS-RELATED"/>
    <property type="match status" value="1"/>
</dbReference>
<feature type="domain" description="Tyr recombinase" evidence="6">
    <location>
        <begin position="222"/>
        <end position="405"/>
    </location>
</feature>
<dbReference type="PANTHER" id="PTHR30629">
    <property type="entry name" value="PROPHAGE INTEGRASE"/>
    <property type="match status" value="1"/>
</dbReference>
<gene>
    <name evidence="8" type="ORF">ACFQY0_01110</name>
</gene>
<keyword evidence="4" id="KW-0233">DNA recombination</keyword>
<evidence type="ECO:0000256" key="4">
    <source>
        <dbReference type="ARBA" id="ARBA00023172"/>
    </source>
</evidence>
<evidence type="ECO:0000256" key="2">
    <source>
        <dbReference type="ARBA" id="ARBA00022908"/>
    </source>
</evidence>
<dbReference type="EMBL" id="JBHTBS010000001">
    <property type="protein sequence ID" value="MFC7335758.1"/>
    <property type="molecule type" value="Genomic_DNA"/>
</dbReference>
<evidence type="ECO:0000256" key="1">
    <source>
        <dbReference type="ARBA" id="ARBA00008857"/>
    </source>
</evidence>
<dbReference type="InterPro" id="IPR010998">
    <property type="entry name" value="Integrase_recombinase_N"/>
</dbReference>
<dbReference type="RefSeq" id="WP_379708194.1">
    <property type="nucleotide sequence ID" value="NZ_JBHTBS010000001.1"/>
</dbReference>
<name>A0ABW2L351_9BACT</name>
<proteinExistence type="inferred from homology"/>
<evidence type="ECO:0000313" key="9">
    <source>
        <dbReference type="Proteomes" id="UP001596472"/>
    </source>
</evidence>
<dbReference type="Gene3D" id="1.10.150.130">
    <property type="match status" value="1"/>
</dbReference>
<dbReference type="Proteomes" id="UP001596472">
    <property type="component" value="Unassembled WGS sequence"/>
</dbReference>
<dbReference type="InterPro" id="IPR002104">
    <property type="entry name" value="Integrase_catalytic"/>
</dbReference>
<dbReference type="InterPro" id="IPR013762">
    <property type="entry name" value="Integrase-like_cat_sf"/>
</dbReference>
<evidence type="ECO:0000259" key="7">
    <source>
        <dbReference type="PROSITE" id="PS51900"/>
    </source>
</evidence>
<dbReference type="InterPro" id="IPR044068">
    <property type="entry name" value="CB"/>
</dbReference>
<comment type="caution">
    <text evidence="8">The sequence shown here is derived from an EMBL/GenBank/DDBJ whole genome shotgun (WGS) entry which is preliminary data.</text>
</comment>
<evidence type="ECO:0000256" key="5">
    <source>
        <dbReference type="PROSITE-ProRule" id="PRU01248"/>
    </source>
</evidence>
<feature type="domain" description="Core-binding (CB)" evidence="7">
    <location>
        <begin position="119"/>
        <end position="198"/>
    </location>
</feature>
<keyword evidence="3 5" id="KW-0238">DNA-binding</keyword>
<evidence type="ECO:0000259" key="6">
    <source>
        <dbReference type="PROSITE" id="PS51898"/>
    </source>
</evidence>
<protein>
    <submittedName>
        <fullName evidence="8">Tyrosine-type recombinase/integrase</fullName>
    </submittedName>
</protein>
<dbReference type="PROSITE" id="PS51900">
    <property type="entry name" value="CB"/>
    <property type="match status" value="1"/>
</dbReference>
<evidence type="ECO:0000256" key="3">
    <source>
        <dbReference type="ARBA" id="ARBA00023125"/>
    </source>
</evidence>
<dbReference type="InterPro" id="IPR011010">
    <property type="entry name" value="DNA_brk_join_enz"/>
</dbReference>
<sequence>MPAKPALEPVFNKSRKRWRVDVPASMSDTGKRIRVHFKTRDSAREYIDRIEGKEAPDKAIDPRLAQDSNTARERLESAGLQITLAEAIRELVEAREAIGGSGSLLEAALAYRAAHTARNASKLFVDAVTLYLALKETELREVTLKGYRYTLQTALTPLDNRTLADITAADLDALLGGLTPSTRKVHMRNLGAFWRWAAKPPREWCTTAPLEALEYTTKETEADTVVFKPAEARALLEAAEGYSPNAACAFALAIFGGIRSAELAGLCWSDLGEEHVEIGASIAKKGKRRLVPICPALAAWIEAYRPADADPEDFIVGANWVEVSKLVRRRAGWNVVARLLAKPPKPTRGPWPKNVARHTCASILVATGEPLETLIFQFGHTGGHDLLRRHYVGRMTKKQALEILSIGPKGTKIKTIKAA</sequence>
<comment type="similarity">
    <text evidence="1">Belongs to the 'phage' integrase family.</text>
</comment>
<dbReference type="SUPFAM" id="SSF56349">
    <property type="entry name" value="DNA breaking-rejoining enzymes"/>
    <property type="match status" value="1"/>
</dbReference>
<accession>A0ABW2L351</accession>
<organism evidence="8 9">
    <name type="scientific">Haloferula chungangensis</name>
    <dbReference type="NCBI Taxonomy" id="1048331"/>
    <lineage>
        <taxon>Bacteria</taxon>
        <taxon>Pseudomonadati</taxon>
        <taxon>Verrucomicrobiota</taxon>
        <taxon>Verrucomicrobiia</taxon>
        <taxon>Verrucomicrobiales</taxon>
        <taxon>Verrucomicrobiaceae</taxon>
        <taxon>Haloferula</taxon>
    </lineage>
</organism>
<dbReference type="InterPro" id="IPR050808">
    <property type="entry name" value="Phage_Integrase"/>
</dbReference>
<keyword evidence="2" id="KW-0229">DNA integration</keyword>
<dbReference type="Gene3D" id="1.10.443.10">
    <property type="entry name" value="Intergrase catalytic core"/>
    <property type="match status" value="1"/>
</dbReference>
<reference evidence="9" key="1">
    <citation type="journal article" date="2019" name="Int. J. Syst. Evol. Microbiol.">
        <title>The Global Catalogue of Microorganisms (GCM) 10K type strain sequencing project: providing services to taxonomists for standard genome sequencing and annotation.</title>
        <authorList>
            <consortium name="The Broad Institute Genomics Platform"/>
            <consortium name="The Broad Institute Genome Sequencing Center for Infectious Disease"/>
            <person name="Wu L."/>
            <person name="Ma J."/>
        </authorList>
    </citation>
    <scope>NUCLEOTIDE SEQUENCE [LARGE SCALE GENOMIC DNA]</scope>
    <source>
        <strain evidence="9">CGMCC 4.1467</strain>
    </source>
</reference>